<comment type="subcellular location">
    <subcellularLocation>
        <location evidence="1">Nucleus</location>
    </subcellularLocation>
</comment>
<evidence type="ECO:0000256" key="9">
    <source>
        <dbReference type="ARBA" id="ARBA00081863"/>
    </source>
</evidence>
<keyword evidence="6" id="KW-0804">Transcription</keyword>
<dbReference type="PANTHER" id="PTHR10445">
    <property type="entry name" value="GENERAL TRANSCRIPTION FACTOR IIF SUBUNIT 2"/>
    <property type="match status" value="1"/>
</dbReference>
<evidence type="ECO:0000259" key="10">
    <source>
        <dbReference type="Pfam" id="PF02270"/>
    </source>
</evidence>
<comment type="caution">
    <text evidence="12">The sequence shown here is derived from an EMBL/GenBank/DDBJ whole genome shotgun (WGS) entry which is preliminary data.</text>
</comment>
<proteinExistence type="inferred from homology"/>
<dbReference type="Pfam" id="PF02270">
    <property type="entry name" value="TFIIF_beta"/>
    <property type="match status" value="1"/>
</dbReference>
<evidence type="ECO:0000256" key="4">
    <source>
        <dbReference type="ARBA" id="ARBA00023015"/>
    </source>
</evidence>
<dbReference type="EMBL" id="CAGKOT010000020">
    <property type="protein sequence ID" value="CAB5364600.1"/>
    <property type="molecule type" value="Genomic_DNA"/>
</dbReference>
<keyword evidence="7" id="KW-0539">Nucleus</keyword>
<evidence type="ECO:0000256" key="1">
    <source>
        <dbReference type="ARBA" id="ARBA00004123"/>
    </source>
</evidence>
<name>A0A915Z7Y4_9GLOM</name>
<dbReference type="VEuPathDB" id="FungiDB:RhiirFUN_003845"/>
<accession>A0A915Z7Y4</accession>
<evidence type="ECO:0000256" key="6">
    <source>
        <dbReference type="ARBA" id="ARBA00023163"/>
    </source>
</evidence>
<dbReference type="CDD" id="cd07980">
    <property type="entry name" value="TFIIF_beta"/>
    <property type="match status" value="1"/>
</dbReference>
<dbReference type="Proteomes" id="UP000684084">
    <property type="component" value="Unassembled WGS sequence"/>
</dbReference>
<feature type="domain" description="TFIIF beta subunit N-terminal" evidence="11">
    <location>
        <begin position="22"/>
        <end position="131"/>
    </location>
</feature>
<dbReference type="FunFam" id="1.10.10.10:FF:000035">
    <property type="entry name" value="General transcription factor IIF subunit 2"/>
    <property type="match status" value="1"/>
</dbReference>
<protein>
    <recommendedName>
        <fullName evidence="3">Transcription initiation factor IIF subunit beta</fullName>
    </recommendedName>
    <alternativeName>
        <fullName evidence="9">TFIIF medium subunit</fullName>
    </alternativeName>
    <alternativeName>
        <fullName evidence="8">TFIIF-beta</fullName>
    </alternativeName>
</protein>
<evidence type="ECO:0000256" key="2">
    <source>
        <dbReference type="ARBA" id="ARBA00009543"/>
    </source>
</evidence>
<dbReference type="AlphaFoldDB" id="A0A915Z7Y4"/>
<organism evidence="12 13">
    <name type="scientific">Rhizophagus irregularis</name>
    <dbReference type="NCBI Taxonomy" id="588596"/>
    <lineage>
        <taxon>Eukaryota</taxon>
        <taxon>Fungi</taxon>
        <taxon>Fungi incertae sedis</taxon>
        <taxon>Mucoromycota</taxon>
        <taxon>Glomeromycotina</taxon>
        <taxon>Glomeromycetes</taxon>
        <taxon>Glomerales</taxon>
        <taxon>Glomeraceae</taxon>
        <taxon>Rhizophagus</taxon>
    </lineage>
</organism>
<dbReference type="InterPro" id="IPR003196">
    <property type="entry name" value="TFIIF_beta"/>
</dbReference>
<reference evidence="12" key="1">
    <citation type="submission" date="2020-05" db="EMBL/GenBank/DDBJ databases">
        <authorList>
            <person name="Rincon C."/>
            <person name="Sanders R I."/>
            <person name="Robbins C."/>
            <person name="Chaturvedi A."/>
        </authorList>
    </citation>
    <scope>NUCLEOTIDE SEQUENCE</scope>
    <source>
        <strain evidence="12">CHB12</strain>
    </source>
</reference>
<evidence type="ECO:0000313" key="12">
    <source>
        <dbReference type="EMBL" id="CAB5364600.1"/>
    </source>
</evidence>
<dbReference type="InterPro" id="IPR040450">
    <property type="entry name" value="TFIIF_beta_HTH"/>
</dbReference>
<dbReference type="GO" id="GO:0003677">
    <property type="term" value="F:DNA binding"/>
    <property type="evidence" value="ECO:0007669"/>
    <property type="project" value="UniProtKB-KW"/>
</dbReference>
<dbReference type="GO" id="GO:0005674">
    <property type="term" value="C:transcription factor TFIIF complex"/>
    <property type="evidence" value="ECO:0007669"/>
    <property type="project" value="InterPro"/>
</dbReference>
<evidence type="ECO:0000313" key="13">
    <source>
        <dbReference type="Proteomes" id="UP000684084"/>
    </source>
</evidence>
<dbReference type="InterPro" id="IPR040504">
    <property type="entry name" value="TFIIF_beta_N"/>
</dbReference>
<dbReference type="OrthoDB" id="26094at2759"/>
<dbReference type="Pfam" id="PF17683">
    <property type="entry name" value="TFIIF_beta_N"/>
    <property type="match status" value="1"/>
</dbReference>
<dbReference type="PANTHER" id="PTHR10445:SF0">
    <property type="entry name" value="GENERAL TRANSCRIPTION FACTOR IIF SUBUNIT 2"/>
    <property type="match status" value="1"/>
</dbReference>
<dbReference type="GO" id="GO:0006367">
    <property type="term" value="P:transcription initiation at RNA polymerase II promoter"/>
    <property type="evidence" value="ECO:0007669"/>
    <property type="project" value="InterPro"/>
</dbReference>
<evidence type="ECO:0000256" key="5">
    <source>
        <dbReference type="ARBA" id="ARBA00023125"/>
    </source>
</evidence>
<evidence type="ECO:0000259" key="11">
    <source>
        <dbReference type="Pfam" id="PF17683"/>
    </source>
</evidence>
<sequence>MLSMEIDYENVGNDIDLEDLENEAWLIKLPAYLFDKWADVADDDTELARVQYFVDSRGIGSQPPKQSYKLILSDIERHENEPKEYDLEVVDDNVADTYLFYQYKDDGSVSIAAAAKKNFIVKPTFGVDYSRKVRQRTLQAATSTRRIKIIGDNENHGAYVPPGAYAAAITKFGNLVQKKPKVSINQKTTRMPKNELIDLLFGAFEKYTYWTLRGLKDYAKQPESYLKDVLNEIAILDKRGSYNNCYHLKPEYSKQSSNASDIAPLGLEAPAIGTVDDDFEFKNDDDIEYKLESDDENLFGDD</sequence>
<evidence type="ECO:0000256" key="8">
    <source>
        <dbReference type="ARBA" id="ARBA00081473"/>
    </source>
</evidence>
<feature type="domain" description="TFIIF beta subunit HTH" evidence="10">
    <location>
        <begin position="189"/>
        <end position="252"/>
    </location>
</feature>
<evidence type="ECO:0000256" key="7">
    <source>
        <dbReference type="ARBA" id="ARBA00023242"/>
    </source>
</evidence>
<keyword evidence="4" id="KW-0805">Transcription regulation</keyword>
<comment type="similarity">
    <text evidence="2">Belongs to the TFIIF beta subunit family.</text>
</comment>
<gene>
    <name evidence="12" type="ORF">CHRIB12_LOCUS10021</name>
</gene>
<evidence type="ECO:0000256" key="3">
    <source>
        <dbReference type="ARBA" id="ARBA00021453"/>
    </source>
</evidence>
<keyword evidence="5" id="KW-0238">DNA-binding</keyword>